<feature type="signal peptide" evidence="1">
    <location>
        <begin position="1"/>
        <end position="23"/>
    </location>
</feature>
<proteinExistence type="predicted"/>
<evidence type="ECO:0000313" key="2">
    <source>
        <dbReference type="EMBL" id="KAH8099569.1"/>
    </source>
</evidence>
<organism evidence="2 3">
    <name type="scientific">Cristinia sonorae</name>
    <dbReference type="NCBI Taxonomy" id="1940300"/>
    <lineage>
        <taxon>Eukaryota</taxon>
        <taxon>Fungi</taxon>
        <taxon>Dikarya</taxon>
        <taxon>Basidiomycota</taxon>
        <taxon>Agaricomycotina</taxon>
        <taxon>Agaricomycetes</taxon>
        <taxon>Agaricomycetidae</taxon>
        <taxon>Agaricales</taxon>
        <taxon>Pleurotineae</taxon>
        <taxon>Stephanosporaceae</taxon>
        <taxon>Cristinia</taxon>
    </lineage>
</organism>
<gene>
    <name evidence="2" type="ORF">BXZ70DRAFT_1065483</name>
</gene>
<name>A0A8K0UMR2_9AGAR</name>
<sequence length="86" mass="9452">MRFSIVAFIAALVIFASIAPAFSAPVRYGRNLATRRLGRALMSRAGDEFQIATLQDSLQSWFSAIEQDRIHALNVAKANQAAMNLI</sequence>
<evidence type="ECO:0000313" key="3">
    <source>
        <dbReference type="Proteomes" id="UP000813824"/>
    </source>
</evidence>
<reference evidence="2" key="1">
    <citation type="journal article" date="2021" name="New Phytol.">
        <title>Evolutionary innovations through gain and loss of genes in the ectomycorrhizal Boletales.</title>
        <authorList>
            <person name="Wu G."/>
            <person name="Miyauchi S."/>
            <person name="Morin E."/>
            <person name="Kuo A."/>
            <person name="Drula E."/>
            <person name="Varga T."/>
            <person name="Kohler A."/>
            <person name="Feng B."/>
            <person name="Cao Y."/>
            <person name="Lipzen A."/>
            <person name="Daum C."/>
            <person name="Hundley H."/>
            <person name="Pangilinan J."/>
            <person name="Johnson J."/>
            <person name="Barry K."/>
            <person name="LaButti K."/>
            <person name="Ng V."/>
            <person name="Ahrendt S."/>
            <person name="Min B."/>
            <person name="Choi I.G."/>
            <person name="Park H."/>
            <person name="Plett J.M."/>
            <person name="Magnuson J."/>
            <person name="Spatafora J.W."/>
            <person name="Nagy L.G."/>
            <person name="Henrissat B."/>
            <person name="Grigoriev I.V."/>
            <person name="Yang Z.L."/>
            <person name="Xu J."/>
            <person name="Martin F.M."/>
        </authorList>
    </citation>
    <scope>NUCLEOTIDE SEQUENCE</scope>
    <source>
        <strain evidence="2">KKN 215</strain>
    </source>
</reference>
<dbReference type="Proteomes" id="UP000813824">
    <property type="component" value="Unassembled WGS sequence"/>
</dbReference>
<keyword evidence="3" id="KW-1185">Reference proteome</keyword>
<feature type="chain" id="PRO_5035464116" evidence="1">
    <location>
        <begin position="24"/>
        <end position="86"/>
    </location>
</feature>
<dbReference type="EMBL" id="JAEVFJ010000019">
    <property type="protein sequence ID" value="KAH8099569.1"/>
    <property type="molecule type" value="Genomic_DNA"/>
</dbReference>
<accession>A0A8K0UMR2</accession>
<protein>
    <submittedName>
        <fullName evidence="2">Uncharacterized protein</fullName>
    </submittedName>
</protein>
<dbReference type="AlphaFoldDB" id="A0A8K0UMR2"/>
<evidence type="ECO:0000256" key="1">
    <source>
        <dbReference type="SAM" id="SignalP"/>
    </source>
</evidence>
<keyword evidence="1" id="KW-0732">Signal</keyword>
<comment type="caution">
    <text evidence="2">The sequence shown here is derived from an EMBL/GenBank/DDBJ whole genome shotgun (WGS) entry which is preliminary data.</text>
</comment>